<evidence type="ECO:0000313" key="3">
    <source>
        <dbReference type="EMBL" id="PWK76666.1"/>
    </source>
</evidence>
<dbReference type="GO" id="GO:0004175">
    <property type="term" value="F:endopeptidase activity"/>
    <property type="evidence" value="ECO:0007669"/>
    <property type="project" value="UniProtKB-ARBA"/>
</dbReference>
<keyword evidence="1" id="KW-0472">Membrane</keyword>
<feature type="transmembrane region" description="Helical" evidence="1">
    <location>
        <begin position="46"/>
        <end position="64"/>
    </location>
</feature>
<keyword evidence="1" id="KW-0812">Transmembrane</keyword>
<evidence type="ECO:0000313" key="4">
    <source>
        <dbReference type="Proteomes" id="UP000245678"/>
    </source>
</evidence>
<organism evidence="3 4">
    <name type="scientific">Mucilaginibacter oryzae</name>
    <dbReference type="NCBI Taxonomy" id="468058"/>
    <lineage>
        <taxon>Bacteria</taxon>
        <taxon>Pseudomonadati</taxon>
        <taxon>Bacteroidota</taxon>
        <taxon>Sphingobacteriia</taxon>
        <taxon>Sphingobacteriales</taxon>
        <taxon>Sphingobacteriaceae</taxon>
        <taxon>Mucilaginibacter</taxon>
    </lineage>
</organism>
<keyword evidence="1" id="KW-1133">Transmembrane helix</keyword>
<dbReference type="Proteomes" id="UP000245678">
    <property type="component" value="Unassembled WGS sequence"/>
</dbReference>
<protein>
    <recommendedName>
        <fullName evidence="2">CAAX prenyl protease 2/Lysostaphin resistance protein A-like domain-containing protein</fullName>
    </recommendedName>
</protein>
<feature type="transmembrane region" description="Helical" evidence="1">
    <location>
        <begin position="181"/>
        <end position="196"/>
    </location>
</feature>
<dbReference type="PANTHER" id="PTHR43592:SF15">
    <property type="entry name" value="CAAX AMINO TERMINAL PROTEASE FAMILY PROTEIN"/>
    <property type="match status" value="1"/>
</dbReference>
<proteinExistence type="predicted"/>
<evidence type="ECO:0000259" key="2">
    <source>
        <dbReference type="Pfam" id="PF02517"/>
    </source>
</evidence>
<dbReference type="PANTHER" id="PTHR43592">
    <property type="entry name" value="CAAX AMINO TERMINAL PROTEASE"/>
    <property type="match status" value="1"/>
</dbReference>
<feature type="transmembrane region" description="Helical" evidence="1">
    <location>
        <begin position="80"/>
        <end position="103"/>
    </location>
</feature>
<dbReference type="RefSeq" id="WP_109609037.1">
    <property type="nucleotide sequence ID" value="NZ_QGHA01000006.1"/>
</dbReference>
<evidence type="ECO:0000256" key="1">
    <source>
        <dbReference type="SAM" id="Phobius"/>
    </source>
</evidence>
<dbReference type="InterPro" id="IPR003675">
    <property type="entry name" value="Rce1/LyrA-like_dom"/>
</dbReference>
<feature type="domain" description="CAAX prenyl protease 2/Lysostaphin resistance protein A-like" evidence="2">
    <location>
        <begin position="125"/>
        <end position="213"/>
    </location>
</feature>
<accession>A0A316H849</accession>
<dbReference type="GO" id="GO:0080120">
    <property type="term" value="P:CAAX-box protein maturation"/>
    <property type="evidence" value="ECO:0007669"/>
    <property type="project" value="UniProtKB-ARBA"/>
</dbReference>
<dbReference type="EMBL" id="QGHA01000006">
    <property type="protein sequence ID" value="PWK76666.1"/>
    <property type="molecule type" value="Genomic_DNA"/>
</dbReference>
<reference evidence="3 4" key="1">
    <citation type="submission" date="2018-05" db="EMBL/GenBank/DDBJ databases">
        <title>Genomic Encyclopedia of Archaeal and Bacterial Type Strains, Phase II (KMG-II): from individual species to whole genera.</title>
        <authorList>
            <person name="Goeker M."/>
        </authorList>
    </citation>
    <scope>NUCLEOTIDE SEQUENCE [LARGE SCALE GENOMIC DNA]</scope>
    <source>
        <strain evidence="3 4">DSM 19975</strain>
    </source>
</reference>
<feature type="transmembrane region" description="Helical" evidence="1">
    <location>
        <begin position="115"/>
        <end position="137"/>
    </location>
</feature>
<name>A0A316H849_9SPHI</name>
<keyword evidence="4" id="KW-1185">Reference proteome</keyword>
<comment type="caution">
    <text evidence="3">The sequence shown here is derived from an EMBL/GenBank/DDBJ whole genome shotgun (WGS) entry which is preliminary data.</text>
</comment>
<gene>
    <name evidence="3" type="ORF">LX99_03534</name>
</gene>
<sequence>MIQPLEKSESRKIIYSIYFNCYRTAHLLAAYFAFAARYAIAGRLLITRTTYWLCFGTICWYAAIIEKQPLLLWPEKRHSFWFYIGSVILMLLMIVLIGVLIWLPLSQMGFKPSNLVVQMLMLPLSIKLLTVITAGIVEELVFRGYIQSRLQLLFKTEHLPVFISATCFALLHASYGTLINILMPFVIGVIFGYHYYRYRNIKILIICHLLIDANALLHTTLPKH</sequence>
<dbReference type="AlphaFoldDB" id="A0A316H849"/>
<feature type="transmembrane region" description="Helical" evidence="1">
    <location>
        <begin position="21"/>
        <end position="40"/>
    </location>
</feature>
<dbReference type="Pfam" id="PF02517">
    <property type="entry name" value="Rce1-like"/>
    <property type="match status" value="1"/>
</dbReference>